<feature type="compositionally biased region" description="Polar residues" evidence="1">
    <location>
        <begin position="11"/>
        <end position="20"/>
    </location>
</feature>
<evidence type="ECO:0000313" key="2">
    <source>
        <dbReference type="EMBL" id="TNN79171.1"/>
    </source>
</evidence>
<dbReference type="Proteomes" id="UP000314294">
    <property type="component" value="Unassembled WGS sequence"/>
</dbReference>
<organism evidence="2 3">
    <name type="scientific">Liparis tanakae</name>
    <name type="common">Tanaka's snailfish</name>
    <dbReference type="NCBI Taxonomy" id="230148"/>
    <lineage>
        <taxon>Eukaryota</taxon>
        <taxon>Metazoa</taxon>
        <taxon>Chordata</taxon>
        <taxon>Craniata</taxon>
        <taxon>Vertebrata</taxon>
        <taxon>Euteleostomi</taxon>
        <taxon>Actinopterygii</taxon>
        <taxon>Neopterygii</taxon>
        <taxon>Teleostei</taxon>
        <taxon>Neoteleostei</taxon>
        <taxon>Acanthomorphata</taxon>
        <taxon>Eupercaria</taxon>
        <taxon>Perciformes</taxon>
        <taxon>Cottioidei</taxon>
        <taxon>Cottales</taxon>
        <taxon>Liparidae</taxon>
        <taxon>Liparis</taxon>
    </lineage>
</organism>
<evidence type="ECO:0000313" key="3">
    <source>
        <dbReference type="Proteomes" id="UP000314294"/>
    </source>
</evidence>
<accession>A0A4Z2IN08</accession>
<comment type="caution">
    <text evidence="2">The sequence shown here is derived from an EMBL/GenBank/DDBJ whole genome shotgun (WGS) entry which is preliminary data.</text>
</comment>
<name>A0A4Z2IN08_9TELE</name>
<dbReference type="EMBL" id="SRLO01000067">
    <property type="protein sequence ID" value="TNN79171.1"/>
    <property type="molecule type" value="Genomic_DNA"/>
</dbReference>
<keyword evidence="3" id="KW-1185">Reference proteome</keyword>
<gene>
    <name evidence="2" type="ORF">EYF80_010619</name>
</gene>
<feature type="region of interest" description="Disordered" evidence="1">
    <location>
        <begin position="59"/>
        <end position="99"/>
    </location>
</feature>
<protein>
    <submittedName>
        <fullName evidence="2">Uncharacterized protein</fullName>
    </submittedName>
</protein>
<dbReference type="AlphaFoldDB" id="A0A4Z2IN08"/>
<feature type="region of interest" description="Disordered" evidence="1">
    <location>
        <begin position="1"/>
        <end position="26"/>
    </location>
</feature>
<proteinExistence type="predicted"/>
<feature type="compositionally biased region" description="Basic and acidic residues" evidence="1">
    <location>
        <begin position="81"/>
        <end position="99"/>
    </location>
</feature>
<evidence type="ECO:0000256" key="1">
    <source>
        <dbReference type="SAM" id="MobiDB-lite"/>
    </source>
</evidence>
<reference evidence="2 3" key="1">
    <citation type="submission" date="2019-03" db="EMBL/GenBank/DDBJ databases">
        <title>First draft genome of Liparis tanakae, snailfish: a comprehensive survey of snailfish specific genes.</title>
        <authorList>
            <person name="Kim W."/>
            <person name="Song I."/>
            <person name="Jeong J.-H."/>
            <person name="Kim D."/>
            <person name="Kim S."/>
            <person name="Ryu S."/>
            <person name="Song J.Y."/>
            <person name="Lee S.K."/>
        </authorList>
    </citation>
    <scope>NUCLEOTIDE SEQUENCE [LARGE SCALE GENOMIC DNA]</scope>
    <source>
        <tissue evidence="2">Muscle</tissue>
    </source>
</reference>
<sequence>MLGDKRGFGNDISTNKTTVAATRDHETNPFQRIKAFPTRRISTVSRSFDIATVDARPRTLKKHTEGESAGVGSGGCEQQTEEMRHTEPSARGAEDVTPS</sequence>